<name>A0A2N0H3R8_9SPHN</name>
<dbReference type="AlphaFoldDB" id="A0A2N0H3R8"/>
<accession>A0A2N0H3R8</accession>
<evidence type="ECO:0000313" key="6">
    <source>
        <dbReference type="EMBL" id="PKB13585.1"/>
    </source>
</evidence>
<keyword evidence="2 4" id="KW-0413">Isomerase</keyword>
<evidence type="ECO:0000256" key="1">
    <source>
        <dbReference type="ARBA" id="ARBA00006723"/>
    </source>
</evidence>
<feature type="domain" description="4-oxalocrotonate tautomerase-like" evidence="5">
    <location>
        <begin position="2"/>
        <end position="60"/>
    </location>
</feature>
<dbReference type="Gene3D" id="3.30.429.10">
    <property type="entry name" value="Macrophage Migration Inhibitory Factor"/>
    <property type="match status" value="1"/>
</dbReference>
<dbReference type="NCBIfam" id="TIGR00013">
    <property type="entry name" value="taut"/>
    <property type="match status" value="1"/>
</dbReference>
<dbReference type="InterPro" id="IPR018191">
    <property type="entry name" value="4-OT"/>
</dbReference>
<dbReference type="GO" id="GO:0016853">
    <property type="term" value="F:isomerase activity"/>
    <property type="evidence" value="ECO:0007669"/>
    <property type="project" value="UniProtKB-UniRule"/>
</dbReference>
<gene>
    <name evidence="6" type="ORF">B0I00_3021</name>
</gene>
<evidence type="ECO:0000256" key="3">
    <source>
        <dbReference type="PIRSR" id="PIRSR618191-1"/>
    </source>
</evidence>
<comment type="similarity">
    <text evidence="1 4">Belongs to the 4-oxalocrotonate tautomerase family.</text>
</comment>
<dbReference type="InterPro" id="IPR004370">
    <property type="entry name" value="4-OT-like_dom"/>
</dbReference>
<dbReference type="EMBL" id="PHUF01000006">
    <property type="protein sequence ID" value="PKB13585.1"/>
    <property type="molecule type" value="Genomic_DNA"/>
</dbReference>
<proteinExistence type="inferred from homology"/>
<dbReference type="EC" id="5.3.2.-" evidence="4"/>
<evidence type="ECO:0000256" key="4">
    <source>
        <dbReference type="RuleBase" id="RU362032"/>
    </source>
</evidence>
<evidence type="ECO:0000256" key="2">
    <source>
        <dbReference type="ARBA" id="ARBA00023235"/>
    </source>
</evidence>
<dbReference type="PANTHER" id="PTHR35530">
    <property type="entry name" value="TAUTOMERASE-RELATED"/>
    <property type="match status" value="1"/>
</dbReference>
<dbReference type="OrthoDB" id="8635217at2"/>
<feature type="active site" description="Proton acceptor; via imino nitrogen" evidence="3">
    <location>
        <position position="2"/>
    </location>
</feature>
<protein>
    <recommendedName>
        <fullName evidence="4">Tautomerase</fullName>
        <ecNumber evidence="4">5.3.2.-</ecNumber>
    </recommendedName>
</protein>
<dbReference type="NCBIfam" id="NF002571">
    <property type="entry name" value="PRK02220.1"/>
    <property type="match status" value="1"/>
</dbReference>
<dbReference type="SUPFAM" id="SSF55331">
    <property type="entry name" value="Tautomerase/MIF"/>
    <property type="match status" value="1"/>
</dbReference>
<keyword evidence="7" id="KW-1185">Reference proteome</keyword>
<comment type="caution">
    <text evidence="6">The sequence shown here is derived from an EMBL/GenBank/DDBJ whole genome shotgun (WGS) entry which is preliminary data.</text>
</comment>
<organism evidence="6 7">
    <name type="scientific">Novosphingobium kunmingense</name>
    <dbReference type="NCBI Taxonomy" id="1211806"/>
    <lineage>
        <taxon>Bacteria</taxon>
        <taxon>Pseudomonadati</taxon>
        <taxon>Pseudomonadota</taxon>
        <taxon>Alphaproteobacteria</taxon>
        <taxon>Sphingomonadales</taxon>
        <taxon>Sphingomonadaceae</taxon>
        <taxon>Novosphingobium</taxon>
    </lineage>
</organism>
<sequence length="80" mass="8504">MPIIEVNLLEGRPPEAKERLIKALTDAAIDAIGAPRESVRVILREMAPAHFAVGGLSFAAKAAAAAAAQPRVEEDWSNEN</sequence>
<reference evidence="6 7" key="1">
    <citation type="submission" date="2017-11" db="EMBL/GenBank/DDBJ databases">
        <title>Genomic Encyclopedia of Type Strains, Phase III (KMG-III): the genomes of soil and plant-associated and newly described type strains.</title>
        <authorList>
            <person name="Whitman W."/>
        </authorList>
    </citation>
    <scope>NUCLEOTIDE SEQUENCE [LARGE SCALE GENOMIC DNA]</scope>
    <source>
        <strain evidence="6 7">CGMCC 1.12274</strain>
    </source>
</reference>
<evidence type="ECO:0000259" key="5">
    <source>
        <dbReference type="Pfam" id="PF01361"/>
    </source>
</evidence>
<evidence type="ECO:0000313" key="7">
    <source>
        <dbReference type="Proteomes" id="UP000232587"/>
    </source>
</evidence>
<dbReference type="InterPro" id="IPR014347">
    <property type="entry name" value="Tautomerase/MIF_sf"/>
</dbReference>
<dbReference type="Proteomes" id="UP000232587">
    <property type="component" value="Unassembled WGS sequence"/>
</dbReference>
<dbReference type="PANTHER" id="PTHR35530:SF1">
    <property type="entry name" value="2-HYDROXYMUCONATE TAUTOMERASE"/>
    <property type="match status" value="1"/>
</dbReference>
<dbReference type="RefSeq" id="WP_100868228.1">
    <property type="nucleotide sequence ID" value="NZ_PHUF01000006.1"/>
</dbReference>
<dbReference type="Pfam" id="PF01361">
    <property type="entry name" value="Tautomerase"/>
    <property type="match status" value="1"/>
</dbReference>